<evidence type="ECO:0000313" key="5">
    <source>
        <dbReference type="Proteomes" id="UP001291653"/>
    </source>
</evidence>
<name>A0ABQ5NVA5_9ACTN</name>
<proteinExistence type="predicted"/>
<evidence type="ECO:0000256" key="1">
    <source>
        <dbReference type="ARBA" id="ARBA00001946"/>
    </source>
</evidence>
<dbReference type="InterPro" id="IPR015797">
    <property type="entry name" value="NUDIX_hydrolase-like_dom_sf"/>
</dbReference>
<dbReference type="InterPro" id="IPR000086">
    <property type="entry name" value="NUDIX_hydrolase_dom"/>
</dbReference>
<dbReference type="Proteomes" id="UP001291653">
    <property type="component" value="Unassembled WGS sequence"/>
</dbReference>
<evidence type="ECO:0000256" key="2">
    <source>
        <dbReference type="ARBA" id="ARBA00022801"/>
    </source>
</evidence>
<feature type="domain" description="Nudix hydrolase" evidence="3">
    <location>
        <begin position="20"/>
        <end position="150"/>
    </location>
</feature>
<gene>
    <name evidence="4" type="ORF">SYYSPA8_08405</name>
</gene>
<dbReference type="EMBL" id="BSBI01000003">
    <property type="protein sequence ID" value="GLF94300.1"/>
    <property type="molecule type" value="Genomic_DNA"/>
</dbReference>
<evidence type="ECO:0000313" key="4">
    <source>
        <dbReference type="EMBL" id="GLF94300.1"/>
    </source>
</evidence>
<reference evidence="4 5" key="1">
    <citation type="submission" date="2022-10" db="EMBL/GenBank/DDBJ databases">
        <title>Draft genome sequence of Streptomyces sp. YSPA8.</title>
        <authorList>
            <person name="Moriuchi R."/>
            <person name="Dohra H."/>
            <person name="Yamamura H."/>
            <person name="Kodani S."/>
        </authorList>
    </citation>
    <scope>NUCLEOTIDE SEQUENCE [LARGE SCALE GENOMIC DNA]</scope>
    <source>
        <strain evidence="4 5">YSPA8</strain>
    </source>
</reference>
<sequence>MARTTRTEYYDDPGAPEPNSLVVAASAVVTDEQGHILLQRRRDNDLWALPGGGMDMTDSLPGTAVREVREETGLDVEITGLVGTYTDPRHVIAYSDGEVRRQFNVCFTARVTGGQLAISDESTELRFIDPDDLADLPMHHTQRLRIGHFLDRRDRPYLG</sequence>
<dbReference type="Pfam" id="PF00293">
    <property type="entry name" value="NUDIX"/>
    <property type="match status" value="1"/>
</dbReference>
<evidence type="ECO:0000259" key="3">
    <source>
        <dbReference type="PROSITE" id="PS51462"/>
    </source>
</evidence>
<comment type="cofactor">
    <cofactor evidence="1">
        <name>Mg(2+)</name>
        <dbReference type="ChEBI" id="CHEBI:18420"/>
    </cofactor>
</comment>
<keyword evidence="5" id="KW-1185">Reference proteome</keyword>
<organism evidence="4 5">
    <name type="scientific">Streptomyces yaizuensis</name>
    <dbReference type="NCBI Taxonomy" id="2989713"/>
    <lineage>
        <taxon>Bacteria</taxon>
        <taxon>Bacillati</taxon>
        <taxon>Actinomycetota</taxon>
        <taxon>Actinomycetes</taxon>
        <taxon>Kitasatosporales</taxon>
        <taxon>Streptomycetaceae</taxon>
        <taxon>Streptomyces</taxon>
    </lineage>
</organism>
<dbReference type="PANTHER" id="PTHR43046:SF16">
    <property type="entry name" value="ADP-RIBOSE PYROPHOSPHATASE YJHB-RELATED"/>
    <property type="match status" value="1"/>
</dbReference>
<dbReference type="RefSeq" id="WP_323446401.1">
    <property type="nucleotide sequence ID" value="NZ_BSBI01000003.1"/>
</dbReference>
<dbReference type="PANTHER" id="PTHR43046">
    <property type="entry name" value="GDP-MANNOSE MANNOSYL HYDROLASE"/>
    <property type="match status" value="1"/>
</dbReference>
<dbReference type="SUPFAM" id="SSF55811">
    <property type="entry name" value="Nudix"/>
    <property type="match status" value="1"/>
</dbReference>
<accession>A0ABQ5NVA5</accession>
<protein>
    <submittedName>
        <fullName evidence="4">NUDIX domain-containing protein</fullName>
    </submittedName>
</protein>
<dbReference type="PROSITE" id="PS51462">
    <property type="entry name" value="NUDIX"/>
    <property type="match status" value="1"/>
</dbReference>
<dbReference type="Gene3D" id="3.90.79.10">
    <property type="entry name" value="Nucleoside Triphosphate Pyrophosphohydrolase"/>
    <property type="match status" value="1"/>
</dbReference>
<keyword evidence="2" id="KW-0378">Hydrolase</keyword>
<comment type="caution">
    <text evidence="4">The sequence shown here is derived from an EMBL/GenBank/DDBJ whole genome shotgun (WGS) entry which is preliminary data.</text>
</comment>